<dbReference type="GO" id="GO:0030246">
    <property type="term" value="F:carbohydrate binding"/>
    <property type="evidence" value="ECO:0007669"/>
    <property type="project" value="InterPro"/>
</dbReference>
<proteinExistence type="predicted"/>
<dbReference type="InterPro" id="IPR024079">
    <property type="entry name" value="MetalloPept_cat_dom_sf"/>
</dbReference>
<dbReference type="InterPro" id="IPR006026">
    <property type="entry name" value="Peptidase_Metallo"/>
</dbReference>
<dbReference type="SUPFAM" id="SSF55486">
    <property type="entry name" value="Metalloproteases ('zincins'), catalytic domain"/>
    <property type="match status" value="1"/>
</dbReference>
<comment type="caution">
    <text evidence="3">The sequence shown here is derived from an EMBL/GenBank/DDBJ whole genome shotgun (WGS) entry which is preliminary data.</text>
</comment>
<evidence type="ECO:0000256" key="1">
    <source>
        <dbReference type="SAM" id="MobiDB-lite"/>
    </source>
</evidence>
<accession>A0A4V5NHY5</accession>
<feature type="region of interest" description="Disordered" evidence="1">
    <location>
        <begin position="1"/>
        <end position="80"/>
    </location>
</feature>
<feature type="compositionally biased region" description="Polar residues" evidence="1">
    <location>
        <begin position="53"/>
        <end position="74"/>
    </location>
</feature>
<dbReference type="Gene3D" id="3.40.390.10">
    <property type="entry name" value="Collagenase (Catalytic Domain)"/>
    <property type="match status" value="1"/>
</dbReference>
<dbReference type="GO" id="GO:0007155">
    <property type="term" value="P:cell adhesion"/>
    <property type="evidence" value="ECO:0007669"/>
    <property type="project" value="InterPro"/>
</dbReference>
<dbReference type="STRING" id="329884.A0A4V5NHY5"/>
<dbReference type="InterPro" id="IPR019019">
    <property type="entry name" value="H-type_lectin_domain"/>
</dbReference>
<organism evidence="3 4">
    <name type="scientific">Friedmanniomyces simplex</name>
    <dbReference type="NCBI Taxonomy" id="329884"/>
    <lineage>
        <taxon>Eukaryota</taxon>
        <taxon>Fungi</taxon>
        <taxon>Dikarya</taxon>
        <taxon>Ascomycota</taxon>
        <taxon>Pezizomycotina</taxon>
        <taxon>Dothideomycetes</taxon>
        <taxon>Dothideomycetidae</taxon>
        <taxon>Mycosphaerellales</taxon>
        <taxon>Teratosphaeriaceae</taxon>
        <taxon>Friedmanniomyces</taxon>
    </lineage>
</organism>
<name>A0A4V5NHY5_9PEZI</name>
<dbReference type="GO" id="GO:0008237">
    <property type="term" value="F:metallopeptidase activity"/>
    <property type="evidence" value="ECO:0007669"/>
    <property type="project" value="InterPro"/>
</dbReference>
<evidence type="ECO:0000313" key="4">
    <source>
        <dbReference type="Proteomes" id="UP000309340"/>
    </source>
</evidence>
<dbReference type="GO" id="GO:0006508">
    <property type="term" value="P:proteolysis"/>
    <property type="evidence" value="ECO:0007669"/>
    <property type="project" value="InterPro"/>
</dbReference>
<dbReference type="SUPFAM" id="SSF141086">
    <property type="entry name" value="Agglutinin HPA-like"/>
    <property type="match status" value="2"/>
</dbReference>
<dbReference type="SMART" id="SM00235">
    <property type="entry name" value="ZnMc"/>
    <property type="match status" value="1"/>
</dbReference>
<dbReference type="AlphaFoldDB" id="A0A4V5NHY5"/>
<sequence>MSTTATTQLPSIQVAKPKPPMATGENAGPPAPSSNSADLPAPAAVNASPAALSGNSAVPPASTTPNTGPQTSPDNEFGVPPEHLVCMQMLDEAFVSQNGGVPASNAVRRPAETNGDFTLTLTDSLKWENGRTITVKLLGGSELVRAKVKQYAVLWSQYASIQFRFVDEGNADVKVSFIQDHSSHSKVGILCLDVDQSLPTMNFGWFHDDTAEAEFQRTIVHEFGHVLGAFHEQNNPNLHINWNKEVVYAYYLEKDGWNRSIVDQNMFTPVRDPDATAWDRNSIMQYKILADWNFDGVSVGENWVLSDQDKAFIRAMYPPTQVDKGYWLSGESGQINQTSWSENIRYDSEYSAPPLLGLGLSRIDAWHDPMGTYAVCLSTWAENNRATMFDLQFDGWPVRNFGAGATWVEFDAGRYPNVEVNTRGFSFPAPTRAQGFNIRFRNAHAAPPKVLVWLNGLAMGSGTQSKCMGTTLGPVTTTGCSLAISSLNSDSDLYMGNATYVVIPADTPGIQIGNVNAGVPGIGAVPGHQVVVQPASNAIPVRFAAGAFSTVPKVFLAVNQLDYSRGDFVRLNAYVTDVSVTGFTAHFDTWAQSEMLGVAGTWIAMV</sequence>
<keyword evidence="4" id="KW-1185">Reference proteome</keyword>
<dbReference type="InterPro" id="IPR037221">
    <property type="entry name" value="H-type_lectin_dom_sf"/>
</dbReference>
<feature type="domain" description="Peptidase metallopeptidase" evidence="2">
    <location>
        <begin position="123"/>
        <end position="264"/>
    </location>
</feature>
<evidence type="ECO:0000259" key="2">
    <source>
        <dbReference type="SMART" id="SM00235"/>
    </source>
</evidence>
<dbReference type="EMBL" id="NAJQ01000059">
    <property type="protein sequence ID" value="TKA81029.1"/>
    <property type="molecule type" value="Genomic_DNA"/>
</dbReference>
<evidence type="ECO:0000313" key="3">
    <source>
        <dbReference type="EMBL" id="TKA81029.1"/>
    </source>
</evidence>
<dbReference type="OrthoDB" id="291007at2759"/>
<gene>
    <name evidence="3" type="ORF">B0A55_02501</name>
</gene>
<dbReference type="Pfam" id="PF09458">
    <property type="entry name" value="H_lectin"/>
    <property type="match status" value="2"/>
</dbReference>
<dbReference type="Proteomes" id="UP000309340">
    <property type="component" value="Unassembled WGS sequence"/>
</dbReference>
<feature type="compositionally biased region" description="Low complexity" evidence="1">
    <location>
        <begin position="40"/>
        <end position="51"/>
    </location>
</feature>
<dbReference type="GO" id="GO:0008270">
    <property type="term" value="F:zinc ion binding"/>
    <property type="evidence" value="ECO:0007669"/>
    <property type="project" value="InterPro"/>
</dbReference>
<reference evidence="3 4" key="1">
    <citation type="submission" date="2017-03" db="EMBL/GenBank/DDBJ databases">
        <title>Genomes of endolithic fungi from Antarctica.</title>
        <authorList>
            <person name="Coleine C."/>
            <person name="Masonjones S."/>
            <person name="Stajich J.E."/>
        </authorList>
    </citation>
    <scope>NUCLEOTIDE SEQUENCE [LARGE SCALE GENOMIC DNA]</scope>
    <source>
        <strain evidence="3 4">CCFEE 5184</strain>
    </source>
</reference>
<protein>
    <recommendedName>
        <fullName evidence="2">Peptidase metallopeptidase domain-containing protein</fullName>
    </recommendedName>
</protein>
<dbReference type="Gene3D" id="2.60.40.2080">
    <property type="match status" value="3"/>
</dbReference>
<feature type="compositionally biased region" description="Polar residues" evidence="1">
    <location>
        <begin position="1"/>
        <end position="11"/>
    </location>
</feature>